<dbReference type="InterPro" id="IPR005074">
    <property type="entry name" value="Peptidase_C39"/>
</dbReference>
<dbReference type="EMBL" id="AUZY01000632">
    <property type="protein sequence ID" value="EQD78176.1"/>
    <property type="molecule type" value="Genomic_DNA"/>
</dbReference>
<reference evidence="2" key="1">
    <citation type="submission" date="2013-08" db="EMBL/GenBank/DDBJ databases">
        <authorList>
            <person name="Mendez C."/>
            <person name="Richter M."/>
            <person name="Ferrer M."/>
            <person name="Sanchez J."/>
        </authorList>
    </citation>
    <scope>NUCLEOTIDE SEQUENCE</scope>
</reference>
<comment type="caution">
    <text evidence="2">The sequence shown here is derived from an EMBL/GenBank/DDBJ whole genome shotgun (WGS) entry which is preliminary data.</text>
</comment>
<dbReference type="GO" id="GO:0005524">
    <property type="term" value="F:ATP binding"/>
    <property type="evidence" value="ECO:0007669"/>
    <property type="project" value="InterPro"/>
</dbReference>
<dbReference type="GO" id="GO:0008233">
    <property type="term" value="F:peptidase activity"/>
    <property type="evidence" value="ECO:0007669"/>
    <property type="project" value="InterPro"/>
</dbReference>
<feature type="domain" description="Peptidase C39" evidence="1">
    <location>
        <begin position="79"/>
        <end position="209"/>
    </location>
</feature>
<name>T1BYE9_9ZZZZ</name>
<accession>T1BYE9</accession>
<reference evidence="2" key="2">
    <citation type="journal article" date="2014" name="ISME J.">
        <title>Microbial stratification in low pH oxic and suboxic macroscopic growths along an acid mine drainage.</title>
        <authorList>
            <person name="Mendez-Garcia C."/>
            <person name="Mesa V."/>
            <person name="Sprenger R.R."/>
            <person name="Richter M."/>
            <person name="Diez M.S."/>
            <person name="Solano J."/>
            <person name="Bargiela R."/>
            <person name="Golyshina O.V."/>
            <person name="Manteca A."/>
            <person name="Ramos J.L."/>
            <person name="Gallego J.R."/>
            <person name="Llorente I."/>
            <person name="Martins Dos Santos V.A."/>
            <person name="Jensen O.N."/>
            <person name="Pelaez A.I."/>
            <person name="Sanchez J."/>
            <person name="Ferrer M."/>
        </authorList>
    </citation>
    <scope>NUCLEOTIDE SEQUENCE</scope>
</reference>
<protein>
    <submittedName>
        <fullName evidence="2">Peptidase C39 bacteriocin processing</fullName>
    </submittedName>
</protein>
<dbReference type="PROSITE" id="PS50990">
    <property type="entry name" value="PEPTIDASE_C39"/>
    <property type="match status" value="1"/>
</dbReference>
<organism evidence="2">
    <name type="scientific">mine drainage metagenome</name>
    <dbReference type="NCBI Taxonomy" id="410659"/>
    <lineage>
        <taxon>unclassified sequences</taxon>
        <taxon>metagenomes</taxon>
        <taxon>ecological metagenomes</taxon>
    </lineage>
</organism>
<dbReference type="Gene3D" id="3.90.70.10">
    <property type="entry name" value="Cysteine proteinases"/>
    <property type="match status" value="1"/>
</dbReference>
<sequence length="228" mass="24743">MHLAGQFAAPPSDRIKRIEPAMDAKTPFVILLAFTLALGPTHAARAADIRFGNVLPTGEVYRAKITSLREARFTGIVPQATDFSCGAAALATLLKYAYDIEVDEWTVMAGMLAKADPGKVEKQGFSLLDIKQYVEGLGMRGRGYKVSEQRLRSLRVPGIVLLDTKGYKHFVVLKRIAGDRVYLADPALGNKTLAFNDFMAAWPSKAVFVVIGSGFNRNSVLLDAKGGP</sequence>
<evidence type="ECO:0000259" key="1">
    <source>
        <dbReference type="PROSITE" id="PS50990"/>
    </source>
</evidence>
<dbReference type="CDD" id="cd02423">
    <property type="entry name" value="Peptidase_C39G"/>
    <property type="match status" value="1"/>
</dbReference>
<evidence type="ECO:0000313" key="2">
    <source>
        <dbReference type="EMBL" id="EQD78176.1"/>
    </source>
</evidence>
<dbReference type="Pfam" id="PF03412">
    <property type="entry name" value="Peptidase_C39"/>
    <property type="match status" value="1"/>
</dbReference>
<gene>
    <name evidence="2" type="ORF">B1B_00865</name>
</gene>
<proteinExistence type="predicted"/>
<dbReference type="AlphaFoldDB" id="T1BYE9"/>
<dbReference type="GO" id="GO:0006508">
    <property type="term" value="P:proteolysis"/>
    <property type="evidence" value="ECO:0007669"/>
    <property type="project" value="InterPro"/>
</dbReference>
<dbReference type="GO" id="GO:0016020">
    <property type="term" value="C:membrane"/>
    <property type="evidence" value="ECO:0007669"/>
    <property type="project" value="InterPro"/>
</dbReference>